<name>A0ACD4DIK9_9NOCA</name>
<organism evidence="1 2">
    <name type="scientific">Rhodococcus sacchari</name>
    <dbReference type="NCBI Taxonomy" id="2962047"/>
    <lineage>
        <taxon>Bacteria</taxon>
        <taxon>Bacillati</taxon>
        <taxon>Actinomycetota</taxon>
        <taxon>Actinomycetes</taxon>
        <taxon>Mycobacteriales</taxon>
        <taxon>Nocardiaceae</taxon>
        <taxon>Rhodococcus</taxon>
    </lineage>
</organism>
<sequence length="361" mass="38051">MAAAVTLSAATGVAQAAPVDGRVVVEGSETRAPSTEVPGASEVVTFTYRTEGAEGVSTAQIFVPEGEAPPGGWPIVAWAHGTVGMTDADAPSRTGVQYDIYRNLYGDWLKRGFLVVATDYAGLGTPGVHPYLNADVAAHNVVDSVVAARELIPDASRVWAVAGQSQGGHAALATATRAADYAPDLDFRGTFASGPPTNLDRLTAIAGPEFPPLRVDGLTLYMAYIAAGLHDSRPDLDLAQYMTPLGLELVEQADALPMEEFRQRLAGVYVGDLFARPIAGTPVEQAISDYFAIDVDGFDRPVMIVQGLADTVVPPPLTFWFAADLALAGEDFDLRLPVAGHVEGLAESTPEIGDYLESILR</sequence>
<dbReference type="Proteomes" id="UP001156484">
    <property type="component" value="Chromosome"/>
</dbReference>
<reference evidence="1" key="1">
    <citation type="submission" date="2022-10" db="EMBL/GenBank/DDBJ databases">
        <title>Rhodococcus ferula Z13 complete genome.</title>
        <authorList>
            <person name="Long X."/>
            <person name="Zang M."/>
        </authorList>
    </citation>
    <scope>NUCLEOTIDE SEQUENCE</scope>
    <source>
        <strain evidence="1">Z13</strain>
    </source>
</reference>
<protein>
    <submittedName>
        <fullName evidence="1">Lipase family protein</fullName>
    </submittedName>
</protein>
<dbReference type="EMBL" id="CP107551">
    <property type="protein sequence ID" value="UYP19905.1"/>
    <property type="molecule type" value="Genomic_DNA"/>
</dbReference>
<keyword evidence="2" id="KW-1185">Reference proteome</keyword>
<proteinExistence type="predicted"/>
<evidence type="ECO:0000313" key="1">
    <source>
        <dbReference type="EMBL" id="UYP19905.1"/>
    </source>
</evidence>
<accession>A0ACD4DIK9</accession>
<evidence type="ECO:0000313" key="2">
    <source>
        <dbReference type="Proteomes" id="UP001156484"/>
    </source>
</evidence>
<gene>
    <name evidence="1" type="ORF">OED52_04945</name>
</gene>